<reference evidence="1" key="1">
    <citation type="submission" date="2014-11" db="EMBL/GenBank/DDBJ databases">
        <authorList>
            <person name="Amaro Gonzalez C."/>
        </authorList>
    </citation>
    <scope>NUCLEOTIDE SEQUENCE</scope>
</reference>
<name>A0A0E9XH24_ANGAN</name>
<dbReference type="EMBL" id="GBXM01006550">
    <property type="protein sequence ID" value="JAI02028.1"/>
    <property type="molecule type" value="Transcribed_RNA"/>
</dbReference>
<reference evidence="1" key="2">
    <citation type="journal article" date="2015" name="Fish Shellfish Immunol.">
        <title>Early steps in the European eel (Anguilla anguilla)-Vibrio vulnificus interaction in the gills: Role of the RtxA13 toxin.</title>
        <authorList>
            <person name="Callol A."/>
            <person name="Pajuelo D."/>
            <person name="Ebbesson L."/>
            <person name="Teles M."/>
            <person name="MacKenzie S."/>
            <person name="Amaro C."/>
        </authorList>
    </citation>
    <scope>NUCLEOTIDE SEQUENCE</scope>
</reference>
<dbReference type="AlphaFoldDB" id="A0A0E9XH24"/>
<accession>A0A0E9XH24</accession>
<proteinExistence type="predicted"/>
<evidence type="ECO:0000313" key="1">
    <source>
        <dbReference type="EMBL" id="JAI02028.1"/>
    </source>
</evidence>
<sequence>MLPVISSSHGLPWVLSLPQYRDSAVHTSAGVFFTANSRRFFASAETDNFVQNGRSALIR</sequence>
<organism evidence="1">
    <name type="scientific">Anguilla anguilla</name>
    <name type="common">European freshwater eel</name>
    <name type="synonym">Muraena anguilla</name>
    <dbReference type="NCBI Taxonomy" id="7936"/>
    <lineage>
        <taxon>Eukaryota</taxon>
        <taxon>Metazoa</taxon>
        <taxon>Chordata</taxon>
        <taxon>Craniata</taxon>
        <taxon>Vertebrata</taxon>
        <taxon>Euteleostomi</taxon>
        <taxon>Actinopterygii</taxon>
        <taxon>Neopterygii</taxon>
        <taxon>Teleostei</taxon>
        <taxon>Anguilliformes</taxon>
        <taxon>Anguillidae</taxon>
        <taxon>Anguilla</taxon>
    </lineage>
</organism>
<protein>
    <submittedName>
        <fullName evidence="1">Uncharacterized protein</fullName>
    </submittedName>
</protein>